<keyword evidence="1" id="KW-1133">Transmembrane helix</keyword>
<reference evidence="2 3" key="1">
    <citation type="submission" date="2016-11" db="EMBL/GenBank/DDBJ databases">
        <authorList>
            <person name="Jaros S."/>
            <person name="Januszkiewicz K."/>
            <person name="Wedrychowicz H."/>
        </authorList>
    </citation>
    <scope>NUCLEOTIDE SEQUENCE [LARGE SCALE GENOMIC DNA]</scope>
    <source>
        <strain evidence="2 3">KHT3</strain>
    </source>
</reference>
<keyword evidence="1" id="KW-0812">Transmembrane</keyword>
<name>A0A1M6XZZ8_XYLRU</name>
<feature type="transmembrane region" description="Helical" evidence="1">
    <location>
        <begin position="6"/>
        <end position="27"/>
    </location>
</feature>
<accession>A0A1M6XZZ8</accession>
<evidence type="ECO:0000256" key="1">
    <source>
        <dbReference type="SAM" id="Phobius"/>
    </source>
</evidence>
<sequence length="44" mass="5261">MTVYLLLNNFFYKVFVRFEILCIFVGIKPITKLNINMNAYEIVD</sequence>
<gene>
    <name evidence="2" type="ORF">SAMN05216463_12326</name>
</gene>
<proteinExistence type="predicted"/>
<dbReference type="EMBL" id="FRBD01000023">
    <property type="protein sequence ID" value="SHL11468.1"/>
    <property type="molecule type" value="Genomic_DNA"/>
</dbReference>
<dbReference type="Proteomes" id="UP000184130">
    <property type="component" value="Unassembled WGS sequence"/>
</dbReference>
<evidence type="ECO:0000313" key="3">
    <source>
        <dbReference type="Proteomes" id="UP000184130"/>
    </source>
</evidence>
<protein>
    <submittedName>
        <fullName evidence="2">Uncharacterized protein</fullName>
    </submittedName>
</protein>
<evidence type="ECO:0000313" key="2">
    <source>
        <dbReference type="EMBL" id="SHL11468.1"/>
    </source>
</evidence>
<organism evidence="2 3">
    <name type="scientific">Xylanibacter ruminicola</name>
    <name type="common">Prevotella ruminicola</name>
    <dbReference type="NCBI Taxonomy" id="839"/>
    <lineage>
        <taxon>Bacteria</taxon>
        <taxon>Pseudomonadati</taxon>
        <taxon>Bacteroidota</taxon>
        <taxon>Bacteroidia</taxon>
        <taxon>Bacteroidales</taxon>
        <taxon>Prevotellaceae</taxon>
        <taxon>Xylanibacter</taxon>
    </lineage>
</organism>
<keyword evidence="1" id="KW-0472">Membrane</keyword>
<dbReference type="AlphaFoldDB" id="A0A1M6XZZ8"/>